<dbReference type="OrthoDB" id="798937at2"/>
<evidence type="ECO:0008006" key="5">
    <source>
        <dbReference type="Google" id="ProtNLM"/>
    </source>
</evidence>
<keyword evidence="2" id="KW-0732">Signal</keyword>
<name>A0A1M5WEV7_9VIBR</name>
<feature type="signal peptide" evidence="2">
    <location>
        <begin position="1"/>
        <end position="19"/>
    </location>
</feature>
<feature type="transmembrane region" description="Helical" evidence="1">
    <location>
        <begin position="375"/>
        <end position="396"/>
    </location>
</feature>
<keyword evidence="1" id="KW-1133">Transmembrane helix</keyword>
<evidence type="ECO:0000313" key="3">
    <source>
        <dbReference type="EMBL" id="SHH86031.1"/>
    </source>
</evidence>
<dbReference type="STRING" id="1216006.VA7868_00708"/>
<keyword evidence="1" id="KW-0472">Membrane</keyword>
<accession>A0A1M5WEV7</accession>
<sequence>MLRTLIIIVGLVVSLGSNAATKSSMSLLDNRFRVDPTISQINFVIYRSKPSRPVVLVRPDGVKYYSSRHPDNVQWYQEPAMDIVSIDNPMPGPWQAIGKVTPKNNVQLISNLKLTASKLPVRIFHNETIKFTARLTSDDKPLKLRDFLDRVKLRVTFTKYVENADKLLKEARPIPNVVGEFADDGRGLDEKAGDGVFTVKLNISPEPGKYRVRITSGNGVFLRAQEQEVLVYPTPYTTTFIQSRIAGQPHQIIFTGLAGTITPGSLVAHVEQENIYGDVYYAEGSTGEQGQTIKLMIPNSGALGNYKWDGEVYATDFASKRQLAFAVPLHTYSVVEELDLVKTRLLQEQAKQEQLRKEREAALLAHREKSRIMKMIYIGVGNVVVIIIGLIGWLLYRKHQAKKALQPKLQLNMPKK</sequence>
<keyword evidence="1" id="KW-0812">Transmembrane</keyword>
<dbReference type="NCBIfam" id="NF041940">
    <property type="entry name" value="choice_anch_X"/>
    <property type="match status" value="1"/>
</dbReference>
<keyword evidence="4" id="KW-1185">Reference proteome</keyword>
<proteinExistence type="predicted"/>
<dbReference type="AlphaFoldDB" id="A0A1M5WEV7"/>
<evidence type="ECO:0000256" key="1">
    <source>
        <dbReference type="SAM" id="Phobius"/>
    </source>
</evidence>
<organism evidence="3 4">
    <name type="scientific">Vibrio aerogenes CECT 7868</name>
    <dbReference type="NCBI Taxonomy" id="1216006"/>
    <lineage>
        <taxon>Bacteria</taxon>
        <taxon>Pseudomonadati</taxon>
        <taxon>Pseudomonadota</taxon>
        <taxon>Gammaproteobacteria</taxon>
        <taxon>Vibrionales</taxon>
        <taxon>Vibrionaceae</taxon>
        <taxon>Vibrio</taxon>
    </lineage>
</organism>
<evidence type="ECO:0000313" key="4">
    <source>
        <dbReference type="Proteomes" id="UP000184608"/>
    </source>
</evidence>
<feature type="chain" id="PRO_5012861454" description="TIGR03503 family protein" evidence="2">
    <location>
        <begin position="20"/>
        <end position="416"/>
    </location>
</feature>
<dbReference type="NCBIfam" id="TIGR03503">
    <property type="entry name" value="TIGR03503 family protein"/>
    <property type="match status" value="1"/>
</dbReference>
<dbReference type="RefSeq" id="WP_073602479.1">
    <property type="nucleotide sequence ID" value="NZ_FQXZ01000007.1"/>
</dbReference>
<dbReference type="EMBL" id="FQXZ01000007">
    <property type="protein sequence ID" value="SHH86031.1"/>
    <property type="molecule type" value="Genomic_DNA"/>
</dbReference>
<dbReference type="InterPro" id="IPR020010">
    <property type="entry name" value="CHP03503"/>
</dbReference>
<evidence type="ECO:0000256" key="2">
    <source>
        <dbReference type="SAM" id="SignalP"/>
    </source>
</evidence>
<protein>
    <recommendedName>
        <fullName evidence="5">TIGR03503 family protein</fullName>
    </recommendedName>
</protein>
<dbReference type="Proteomes" id="UP000184608">
    <property type="component" value="Unassembled WGS sequence"/>
</dbReference>
<reference evidence="3 4" key="1">
    <citation type="submission" date="2016-11" db="EMBL/GenBank/DDBJ databases">
        <authorList>
            <person name="Jaros S."/>
            <person name="Januszkiewicz K."/>
            <person name="Wedrychowicz H."/>
        </authorList>
    </citation>
    <scope>NUCLEOTIDE SEQUENCE [LARGE SCALE GENOMIC DNA]</scope>
    <source>
        <strain evidence="3 4">CECT 7868</strain>
    </source>
</reference>
<gene>
    <name evidence="3" type="ORF">VA7868_00708</name>
</gene>